<keyword evidence="4" id="KW-1185">Reference proteome</keyword>
<gene>
    <name evidence="3" type="ordered locus">NT01CX_1518</name>
</gene>
<evidence type="ECO:0000313" key="3">
    <source>
        <dbReference type="EMBL" id="ABK60905.1"/>
    </source>
</evidence>
<feature type="signal peptide" evidence="2">
    <location>
        <begin position="1"/>
        <end position="30"/>
    </location>
</feature>
<dbReference type="RefSeq" id="WP_011721607.1">
    <property type="nucleotide sequence ID" value="NC_008593.1"/>
</dbReference>
<protein>
    <submittedName>
        <fullName evidence="3">Conserved protein, putative</fullName>
    </submittedName>
</protein>
<dbReference type="EMBL" id="CP000382">
    <property type="protein sequence ID" value="ABK60905.1"/>
    <property type="molecule type" value="Genomic_DNA"/>
</dbReference>
<dbReference type="PATRIC" id="fig|386415.7.peg.625"/>
<name>A0PYZ7_CLONN</name>
<sequence length="1095" mass="122630">MSNNKTLKVFSSTAVAGMIAAAMMSSQAFAAVDAYSVKVGDAVYKYDKVELEKSFLDSKAGEKSALYEDFTKKLAEAKGFYGFNDNKNGLVDYSSIEAKFLEAKGAGQKFDVNAFTESKDAKIVEAKVVKKAVVKDGKVEYVDEVKKEDEKAELSITSVEALNLKQVKVNFNKAVTSSDKKDDIEQEDNYKIFNDEDKEVTDVIDKVELDKSGKFAIINFKNSKIGREVDKTDLGIKNQEEYKIEFEDNITGKEETKKVFFKDFEVLKVESITVVGSDSIKVKFSKPVKPDENMDNQDKEPELKADDFEINNDDISVSKVELCNNNTEAIIKLGYTLTDGQKIKVKVKGQVGDFNGFEVAVKEENLVVKKNLAKPEVVGYKNIKKGEVTLIFNEEIKFDGDDNKEKKITDDSIYHTNTTNKASKATIDGKELKVEFENYELPAGSANIHIKADFLKTLWNQKNEKIVAPVNRKVDDSELKVNSIEQDKDDAKLIEVKFNKEVDTKKAEDTSNYKLVDENGRSWSIDNAEKDSDNKKKVKIKTSKKLDSGKYTLTIKDVEDVDGKAIKETKVSFNANEKDPRTSKDIEGKVHVYGEGNKQKIIVDFDTKMKESSIRDIKKYSLECVSDSKYFKGEKSTVLIDDLYNSDIKVIQNGHKVELQVPYKDNKDDSYDLAKDIKAGKEFRIHIGKVEDASGNVNPVELIAKVEKSDTVGIKREDGEAQLKAISTDKIQVVFDDELKFKNEDLMLVYGNNGKKKIENGKVVNEVKVAAWDPESKDGKTVVTMTLEKDGDNYEKYDDDKLDHVLTYDGKYKGEQVYLVTTEKEDDIKSENKYDAKLQAGISEAVVDHIAPAIMDNSKLKEASKDPSVGKNEHVVIAKVDETPVVDGKKLVVGTITLTFEEDINPNSVTNNTFKLDEHKDYEDLRIVNTKVDGNKVILNVAGKLDEDDDIDQGFTVSLNQPISDKAILANKGKGNEISELTVHVGNSNDKIKDNKIIEGQLQKYLGAGTKVNTDKKEITIDAAKKASTVQSIIDEVKKDNENLGLLKFLQSDEDFKKVLENSFKDKTMEDIKKMTVENFVKELGEAKLGGYTIK</sequence>
<proteinExistence type="predicted"/>
<dbReference type="Gene3D" id="2.60.40.1220">
    <property type="match status" value="3"/>
</dbReference>
<dbReference type="AlphaFoldDB" id="A0PYZ7"/>
<dbReference type="InterPro" id="IPR014755">
    <property type="entry name" value="Cu-Rt/internalin_Ig-like"/>
</dbReference>
<dbReference type="Proteomes" id="UP000008220">
    <property type="component" value="Chromosome"/>
</dbReference>
<keyword evidence="1 2" id="KW-0732">Signal</keyword>
<dbReference type="HOGENOM" id="CLU_273391_0_0_9"/>
<dbReference type="KEGG" id="cno:NT01CX_1518"/>
<accession>A0PYZ7</accession>
<dbReference type="eggNOG" id="COG2247">
    <property type="taxonomic scope" value="Bacteria"/>
</dbReference>
<evidence type="ECO:0000256" key="1">
    <source>
        <dbReference type="ARBA" id="ARBA00022729"/>
    </source>
</evidence>
<reference evidence="3 4" key="1">
    <citation type="journal article" date="2006" name="Nat. Biotechnol.">
        <title>The genome and transcriptomes of the anti-tumor agent Clostridium novyi-NT.</title>
        <authorList>
            <person name="Bettegowda C."/>
            <person name="Huang X."/>
            <person name="Lin J."/>
            <person name="Cheong I."/>
            <person name="Kohli M."/>
            <person name="Szabo S.A."/>
            <person name="Zhang X."/>
            <person name="Diaz L.A. Jr."/>
            <person name="Velculescu V.E."/>
            <person name="Parmigiani G."/>
            <person name="Kinzler K.W."/>
            <person name="Vogelstein B."/>
            <person name="Zhou S."/>
        </authorList>
    </citation>
    <scope>NUCLEOTIDE SEQUENCE [LARGE SCALE GENOMIC DNA]</scope>
    <source>
        <strain evidence="3 4">NT</strain>
    </source>
</reference>
<feature type="chain" id="PRO_5002628654" evidence="2">
    <location>
        <begin position="31"/>
        <end position="1095"/>
    </location>
</feature>
<evidence type="ECO:0000313" key="4">
    <source>
        <dbReference type="Proteomes" id="UP000008220"/>
    </source>
</evidence>
<evidence type="ECO:0000256" key="2">
    <source>
        <dbReference type="SAM" id="SignalP"/>
    </source>
</evidence>
<organism evidence="3 4">
    <name type="scientific">Clostridium novyi (strain NT)</name>
    <dbReference type="NCBI Taxonomy" id="386415"/>
    <lineage>
        <taxon>Bacteria</taxon>
        <taxon>Bacillati</taxon>
        <taxon>Bacillota</taxon>
        <taxon>Clostridia</taxon>
        <taxon>Eubacteriales</taxon>
        <taxon>Clostridiaceae</taxon>
        <taxon>Clostridium</taxon>
    </lineage>
</organism>